<dbReference type="AlphaFoldDB" id="A0A2T5IYJ9"/>
<name>A0A2T5IYJ9_9GAMM</name>
<proteinExistence type="predicted"/>
<dbReference type="RefSeq" id="WP_107865923.1">
    <property type="nucleotide sequence ID" value="NZ_QAON01000009.1"/>
</dbReference>
<dbReference type="OrthoDB" id="9796786at2"/>
<dbReference type="EMBL" id="QAON01000009">
    <property type="protein sequence ID" value="PTQ89007.1"/>
    <property type="molecule type" value="Genomic_DNA"/>
</dbReference>
<evidence type="ECO:0000313" key="1">
    <source>
        <dbReference type="EMBL" id="PTQ89007.1"/>
    </source>
</evidence>
<dbReference type="Proteomes" id="UP000244223">
    <property type="component" value="Unassembled WGS sequence"/>
</dbReference>
<comment type="caution">
    <text evidence="1">The sequence shown here is derived from an EMBL/GenBank/DDBJ whole genome shotgun (WGS) entry which is preliminary data.</text>
</comment>
<evidence type="ECO:0008006" key="3">
    <source>
        <dbReference type="Google" id="ProtNLM"/>
    </source>
</evidence>
<sequence length="69" mass="8013">MNIKPIRNDNDLTAAFIRLESIFQAMDGTLEADERDILVTLIEAYENKYYHIDFRPSEGVIKCLSNYTI</sequence>
<accession>A0A2T5IYJ9</accession>
<reference evidence="1 2" key="1">
    <citation type="submission" date="2018-04" db="EMBL/GenBank/DDBJ databases">
        <title>Genomic Encyclopedia of Archaeal and Bacterial Type Strains, Phase II (KMG-II): from individual species to whole genera.</title>
        <authorList>
            <person name="Goeker M."/>
        </authorList>
    </citation>
    <scope>NUCLEOTIDE SEQUENCE [LARGE SCALE GENOMIC DNA]</scope>
    <source>
        <strain evidence="1 2">DSM 5822</strain>
    </source>
</reference>
<gene>
    <name evidence="1" type="ORF">C8N29_10928</name>
</gene>
<protein>
    <recommendedName>
        <fullName evidence="3">HTH-type transcriptional regulator/antitoxin HigA</fullName>
    </recommendedName>
</protein>
<keyword evidence="2" id="KW-1185">Reference proteome</keyword>
<evidence type="ECO:0000313" key="2">
    <source>
        <dbReference type="Proteomes" id="UP000244223"/>
    </source>
</evidence>
<organism evidence="1 2">
    <name type="scientific">Agitococcus lubricus</name>
    <dbReference type="NCBI Taxonomy" id="1077255"/>
    <lineage>
        <taxon>Bacteria</taxon>
        <taxon>Pseudomonadati</taxon>
        <taxon>Pseudomonadota</taxon>
        <taxon>Gammaproteobacteria</taxon>
        <taxon>Moraxellales</taxon>
        <taxon>Moraxellaceae</taxon>
        <taxon>Agitococcus</taxon>
    </lineage>
</organism>